<keyword evidence="2" id="KW-0472">Membrane</keyword>
<evidence type="ECO:0000256" key="2">
    <source>
        <dbReference type="SAM" id="Phobius"/>
    </source>
</evidence>
<feature type="domain" description="Helix-hairpin-helix DNA-binding motif class 1" evidence="3">
    <location>
        <begin position="205"/>
        <end position="224"/>
    </location>
</feature>
<dbReference type="SMART" id="SM00278">
    <property type="entry name" value="HhH1"/>
    <property type="match status" value="2"/>
</dbReference>
<keyword evidence="2" id="KW-0812">Transmembrane</keyword>
<dbReference type="GO" id="GO:0003677">
    <property type="term" value="F:DNA binding"/>
    <property type="evidence" value="ECO:0007669"/>
    <property type="project" value="InterPro"/>
</dbReference>
<accession>A0A542YIH5</accession>
<reference evidence="4 5" key="1">
    <citation type="submission" date="2019-06" db="EMBL/GenBank/DDBJ databases">
        <title>Sequencing the genomes of 1000 actinobacteria strains.</title>
        <authorList>
            <person name="Klenk H.-P."/>
        </authorList>
    </citation>
    <scope>NUCLEOTIDE SEQUENCE [LARGE SCALE GENOMIC DNA]</scope>
    <source>
        <strain evidence="4 5">DSM 26477</strain>
    </source>
</reference>
<dbReference type="GO" id="GO:0006281">
    <property type="term" value="P:DNA repair"/>
    <property type="evidence" value="ECO:0007669"/>
    <property type="project" value="InterPro"/>
</dbReference>
<dbReference type="Pfam" id="PF10531">
    <property type="entry name" value="SLBB"/>
    <property type="match status" value="1"/>
</dbReference>
<dbReference type="SUPFAM" id="SSF47781">
    <property type="entry name" value="RuvA domain 2-like"/>
    <property type="match status" value="1"/>
</dbReference>
<evidence type="ECO:0000256" key="1">
    <source>
        <dbReference type="SAM" id="MobiDB-lite"/>
    </source>
</evidence>
<dbReference type="InterPro" id="IPR051675">
    <property type="entry name" value="Endo/Exo/Phosphatase_dom_1"/>
</dbReference>
<dbReference type="Gene3D" id="3.10.560.10">
    <property type="entry name" value="Outer membrane lipoprotein wza domain like"/>
    <property type="match status" value="1"/>
</dbReference>
<sequence>MASHGHRAQGPLVDAAEPADRIVEGPRGSGPGVRLRMRVGAAVVLVLLGLGVAVLVSALGSSGSVTAIGASAAPDDPGTVGVDAPTATIYVHLLGAVKRPGLYQLREGARAVDAVAAAGGFTEEADRAQLNLARFVSDGEQIHVPQLGEVPAAAPGAQPGVGGDGRVNLNTADAAALETLPRVGPAMAARIIDWRETNGRFATVEDLQAVSGVGEKTFAALKDLVTV</sequence>
<protein>
    <submittedName>
        <fullName evidence="4">Competence protein ComEA</fullName>
    </submittedName>
</protein>
<dbReference type="RefSeq" id="WP_246081337.1">
    <property type="nucleotide sequence ID" value="NZ_VFOM01000001.1"/>
</dbReference>
<dbReference type="EMBL" id="VFOM01000001">
    <property type="protein sequence ID" value="TQL47821.1"/>
    <property type="molecule type" value="Genomic_DNA"/>
</dbReference>
<organism evidence="4 5">
    <name type="scientific">Homoserinimonas aerilata</name>
    <dbReference type="NCBI Taxonomy" id="1162970"/>
    <lineage>
        <taxon>Bacteria</taxon>
        <taxon>Bacillati</taxon>
        <taxon>Actinomycetota</taxon>
        <taxon>Actinomycetes</taxon>
        <taxon>Micrococcales</taxon>
        <taxon>Microbacteriaceae</taxon>
        <taxon>Homoserinimonas</taxon>
    </lineage>
</organism>
<dbReference type="InterPro" id="IPR003583">
    <property type="entry name" value="Hlx-hairpin-Hlx_DNA-bd_motif"/>
</dbReference>
<proteinExistence type="predicted"/>
<dbReference type="Proteomes" id="UP000317998">
    <property type="component" value="Unassembled WGS sequence"/>
</dbReference>
<dbReference type="PANTHER" id="PTHR21180:SF32">
    <property type="entry name" value="ENDONUCLEASE_EXONUCLEASE_PHOSPHATASE FAMILY DOMAIN-CONTAINING PROTEIN 1"/>
    <property type="match status" value="1"/>
</dbReference>
<gene>
    <name evidence="4" type="ORF">FB562_0892</name>
</gene>
<comment type="caution">
    <text evidence="4">The sequence shown here is derived from an EMBL/GenBank/DDBJ whole genome shotgun (WGS) entry which is preliminary data.</text>
</comment>
<keyword evidence="2" id="KW-1133">Transmembrane helix</keyword>
<dbReference type="PANTHER" id="PTHR21180">
    <property type="entry name" value="ENDONUCLEASE/EXONUCLEASE/PHOSPHATASE FAMILY DOMAIN-CONTAINING PROTEIN 1"/>
    <property type="match status" value="1"/>
</dbReference>
<dbReference type="NCBIfam" id="TIGR00426">
    <property type="entry name" value="competence protein ComEA helix-hairpin-helix repeat region"/>
    <property type="match status" value="1"/>
</dbReference>
<dbReference type="InterPro" id="IPR019554">
    <property type="entry name" value="Soluble_ligand-bd"/>
</dbReference>
<dbReference type="Gene3D" id="1.10.150.320">
    <property type="entry name" value="Photosystem II 12 kDa extrinsic protein"/>
    <property type="match status" value="1"/>
</dbReference>
<dbReference type="Pfam" id="PF12836">
    <property type="entry name" value="HHH_3"/>
    <property type="match status" value="1"/>
</dbReference>
<feature type="transmembrane region" description="Helical" evidence="2">
    <location>
        <begin position="39"/>
        <end position="59"/>
    </location>
</feature>
<feature type="domain" description="Helix-hairpin-helix DNA-binding motif class 1" evidence="3">
    <location>
        <begin position="175"/>
        <end position="194"/>
    </location>
</feature>
<dbReference type="GO" id="GO:0015627">
    <property type="term" value="C:type II protein secretion system complex"/>
    <property type="evidence" value="ECO:0007669"/>
    <property type="project" value="TreeGrafter"/>
</dbReference>
<evidence type="ECO:0000313" key="4">
    <source>
        <dbReference type="EMBL" id="TQL47821.1"/>
    </source>
</evidence>
<feature type="region of interest" description="Disordered" evidence="1">
    <location>
        <begin position="1"/>
        <end position="27"/>
    </location>
</feature>
<dbReference type="GO" id="GO:0015628">
    <property type="term" value="P:protein secretion by the type II secretion system"/>
    <property type="evidence" value="ECO:0007669"/>
    <property type="project" value="TreeGrafter"/>
</dbReference>
<dbReference type="InterPro" id="IPR010994">
    <property type="entry name" value="RuvA_2-like"/>
</dbReference>
<name>A0A542YIH5_9MICO</name>
<keyword evidence="5" id="KW-1185">Reference proteome</keyword>
<evidence type="ECO:0000259" key="3">
    <source>
        <dbReference type="SMART" id="SM00278"/>
    </source>
</evidence>
<dbReference type="AlphaFoldDB" id="A0A542YIH5"/>
<dbReference type="InterPro" id="IPR004509">
    <property type="entry name" value="Competence_ComEA_HhH"/>
</dbReference>
<evidence type="ECO:0000313" key="5">
    <source>
        <dbReference type="Proteomes" id="UP000317998"/>
    </source>
</evidence>